<name>A0ABU2A0F8_9CORY</name>
<dbReference type="Proteomes" id="UP001180840">
    <property type="component" value="Unassembled WGS sequence"/>
</dbReference>
<dbReference type="RefSeq" id="WP_290196563.1">
    <property type="nucleotide sequence ID" value="NZ_CP047654.1"/>
</dbReference>
<evidence type="ECO:0000256" key="2">
    <source>
        <dbReference type="ARBA" id="ARBA00022448"/>
    </source>
</evidence>
<sequence>MSTRVSHQRVFVSVLLLLLGAGWAANHFASLLGPLRDWQELSGVTVNAAFGIYALGLLPSLLGGGALVDRVGARGVVLTGATLAAVGNTSLLFWHDEIGVLVGRFIVGLGVGLTTSAGTVWAGQIRPNGGAVLAGIFLTSGFAVGPVFSGAIIYLIPERFSLPAAFALTVTFSLLTIALALLVGNATSPAAPRQAARARVDVPYRTLGRALAAALPMAVWVFSTVTTAVVILSARAQAGAVPALLVPGLAALLSFGSGLLIQVISRRLAWGPGAGVAGALLAGAGMGLAALGGASLPLPLFVPACMVLGCAYGLSLQQGLLDVSYLAPARSHGIAVGIFYVAAYLGFGLPVIMELLLPLAGARSPFLVLSLLALVSALIRSAQIVRTDLLVRTNIRKP</sequence>
<dbReference type="PANTHER" id="PTHR23517">
    <property type="entry name" value="RESISTANCE PROTEIN MDTM, PUTATIVE-RELATED-RELATED"/>
    <property type="match status" value="1"/>
</dbReference>
<dbReference type="InterPro" id="IPR050171">
    <property type="entry name" value="MFS_Transporters"/>
</dbReference>
<dbReference type="Gene3D" id="1.20.1250.20">
    <property type="entry name" value="MFS general substrate transporter like domains"/>
    <property type="match status" value="1"/>
</dbReference>
<keyword evidence="4 7" id="KW-0812">Transmembrane</keyword>
<evidence type="ECO:0000256" key="7">
    <source>
        <dbReference type="SAM" id="Phobius"/>
    </source>
</evidence>
<evidence type="ECO:0000313" key="9">
    <source>
        <dbReference type="EMBL" id="MDR7330660.1"/>
    </source>
</evidence>
<gene>
    <name evidence="9" type="ORF">J2S39_002336</name>
</gene>
<feature type="transmembrane region" description="Helical" evidence="7">
    <location>
        <begin position="207"/>
        <end position="234"/>
    </location>
</feature>
<dbReference type="SUPFAM" id="SSF103473">
    <property type="entry name" value="MFS general substrate transporter"/>
    <property type="match status" value="1"/>
</dbReference>
<dbReference type="PROSITE" id="PS50850">
    <property type="entry name" value="MFS"/>
    <property type="match status" value="1"/>
</dbReference>
<feature type="transmembrane region" description="Helical" evidence="7">
    <location>
        <begin position="162"/>
        <end position="186"/>
    </location>
</feature>
<keyword evidence="2" id="KW-0813">Transport</keyword>
<feature type="transmembrane region" description="Helical" evidence="7">
    <location>
        <begin position="101"/>
        <end position="123"/>
    </location>
</feature>
<feature type="transmembrane region" description="Helical" evidence="7">
    <location>
        <begin position="75"/>
        <end position="95"/>
    </location>
</feature>
<keyword evidence="10" id="KW-1185">Reference proteome</keyword>
<proteinExistence type="predicted"/>
<dbReference type="InterPro" id="IPR036259">
    <property type="entry name" value="MFS_trans_sf"/>
</dbReference>
<evidence type="ECO:0000313" key="10">
    <source>
        <dbReference type="Proteomes" id="UP001180840"/>
    </source>
</evidence>
<protein>
    <submittedName>
        <fullName evidence="9">MFS family permease</fullName>
    </submittedName>
</protein>
<feature type="transmembrane region" description="Helical" evidence="7">
    <location>
        <begin position="273"/>
        <end position="294"/>
    </location>
</feature>
<reference evidence="9" key="1">
    <citation type="submission" date="2023-07" db="EMBL/GenBank/DDBJ databases">
        <title>Sequencing the genomes of 1000 actinobacteria strains.</title>
        <authorList>
            <person name="Klenk H.-P."/>
        </authorList>
    </citation>
    <scope>NUCLEOTIDE SEQUENCE</scope>
    <source>
        <strain evidence="9">DSM 107476</strain>
    </source>
</reference>
<dbReference type="Pfam" id="PF07690">
    <property type="entry name" value="MFS_1"/>
    <property type="match status" value="1"/>
</dbReference>
<organism evidence="9 10">
    <name type="scientific">Corynebacterium guangdongense</name>
    <dbReference type="NCBI Taxonomy" id="1783348"/>
    <lineage>
        <taxon>Bacteria</taxon>
        <taxon>Bacillati</taxon>
        <taxon>Actinomycetota</taxon>
        <taxon>Actinomycetes</taxon>
        <taxon>Mycobacteriales</taxon>
        <taxon>Corynebacteriaceae</taxon>
        <taxon>Corynebacterium</taxon>
    </lineage>
</organism>
<dbReference type="EMBL" id="JAVDXZ010000001">
    <property type="protein sequence ID" value="MDR7330660.1"/>
    <property type="molecule type" value="Genomic_DNA"/>
</dbReference>
<feature type="transmembrane region" description="Helical" evidence="7">
    <location>
        <begin position="48"/>
        <end position="68"/>
    </location>
</feature>
<feature type="transmembrane region" description="Helical" evidence="7">
    <location>
        <begin position="333"/>
        <end position="353"/>
    </location>
</feature>
<accession>A0ABU2A0F8</accession>
<comment type="caution">
    <text evidence="9">The sequence shown here is derived from an EMBL/GenBank/DDBJ whole genome shotgun (WGS) entry which is preliminary data.</text>
</comment>
<evidence type="ECO:0000256" key="6">
    <source>
        <dbReference type="ARBA" id="ARBA00023136"/>
    </source>
</evidence>
<feature type="transmembrane region" description="Helical" evidence="7">
    <location>
        <begin position="365"/>
        <end position="382"/>
    </location>
</feature>
<keyword evidence="6 7" id="KW-0472">Membrane</keyword>
<feature type="transmembrane region" description="Helical" evidence="7">
    <location>
        <begin position="300"/>
        <end position="321"/>
    </location>
</feature>
<comment type="subcellular location">
    <subcellularLocation>
        <location evidence="1">Cell membrane</location>
        <topology evidence="1">Multi-pass membrane protein</topology>
    </subcellularLocation>
</comment>
<evidence type="ECO:0000259" key="8">
    <source>
        <dbReference type="PROSITE" id="PS50850"/>
    </source>
</evidence>
<keyword evidence="3" id="KW-1003">Cell membrane</keyword>
<dbReference type="InterPro" id="IPR020846">
    <property type="entry name" value="MFS_dom"/>
</dbReference>
<evidence type="ECO:0000256" key="5">
    <source>
        <dbReference type="ARBA" id="ARBA00022989"/>
    </source>
</evidence>
<keyword evidence="5 7" id="KW-1133">Transmembrane helix</keyword>
<feature type="transmembrane region" description="Helical" evidence="7">
    <location>
        <begin position="240"/>
        <end position="261"/>
    </location>
</feature>
<evidence type="ECO:0000256" key="3">
    <source>
        <dbReference type="ARBA" id="ARBA00022475"/>
    </source>
</evidence>
<evidence type="ECO:0000256" key="4">
    <source>
        <dbReference type="ARBA" id="ARBA00022692"/>
    </source>
</evidence>
<evidence type="ECO:0000256" key="1">
    <source>
        <dbReference type="ARBA" id="ARBA00004651"/>
    </source>
</evidence>
<dbReference type="PANTHER" id="PTHR23517:SF13">
    <property type="entry name" value="MAJOR FACILITATOR SUPERFAMILY MFS_1"/>
    <property type="match status" value="1"/>
</dbReference>
<feature type="transmembrane region" description="Helical" evidence="7">
    <location>
        <begin position="130"/>
        <end position="156"/>
    </location>
</feature>
<dbReference type="InterPro" id="IPR011701">
    <property type="entry name" value="MFS"/>
</dbReference>
<feature type="domain" description="Major facilitator superfamily (MFS) profile" evidence="8">
    <location>
        <begin position="10"/>
        <end position="388"/>
    </location>
</feature>